<dbReference type="EMBL" id="AWGJ01000003">
    <property type="protein sequence ID" value="ODN82240.1"/>
    <property type="molecule type" value="Genomic_DNA"/>
</dbReference>
<organism evidence="1 2">
    <name type="scientific">Cryptococcus amylolentus CBS 6039</name>
    <dbReference type="NCBI Taxonomy" id="1295533"/>
    <lineage>
        <taxon>Eukaryota</taxon>
        <taxon>Fungi</taxon>
        <taxon>Dikarya</taxon>
        <taxon>Basidiomycota</taxon>
        <taxon>Agaricomycotina</taxon>
        <taxon>Tremellomycetes</taxon>
        <taxon>Tremellales</taxon>
        <taxon>Cryptococcaceae</taxon>
        <taxon>Cryptococcus</taxon>
    </lineage>
</organism>
<evidence type="ECO:0000313" key="2">
    <source>
        <dbReference type="Proteomes" id="UP000094065"/>
    </source>
</evidence>
<proteinExistence type="predicted"/>
<dbReference type="Proteomes" id="UP000094065">
    <property type="component" value="Unassembled WGS sequence"/>
</dbReference>
<dbReference type="AlphaFoldDB" id="A0A1E3I0W2"/>
<keyword evidence="2" id="KW-1185">Reference proteome</keyword>
<dbReference type="GeneID" id="30153834"/>
<evidence type="ECO:0000313" key="1">
    <source>
        <dbReference type="EMBL" id="ODN82240.1"/>
    </source>
</evidence>
<gene>
    <name evidence="1" type="ORF">L202_02525</name>
</gene>
<sequence length="163" mass="18293">MGPKYHQSLAPQDSMSSYGMLSDNLTIQDQKRDIAELKTTSQYILSQVGTINSSLRKSPASSPHRDTIKINARVRDVLNVVLGRIETPLIRDSLSAQYARPILESIAKKYGELSEVDRANLARVIGRFEVTREYYTAGIEEKQSYRGPIFALCVEELRGLLGF</sequence>
<name>A0A1E3I0W2_9TREE</name>
<protein>
    <submittedName>
        <fullName evidence="1">Uncharacterized protein</fullName>
    </submittedName>
</protein>
<accession>A0A1E3I0W2</accession>
<comment type="caution">
    <text evidence="1">The sequence shown here is derived from an EMBL/GenBank/DDBJ whole genome shotgun (WGS) entry which is preliminary data.</text>
</comment>
<dbReference type="RefSeq" id="XP_018996559.1">
    <property type="nucleotide sequence ID" value="XM_019136156.1"/>
</dbReference>
<reference evidence="1 2" key="1">
    <citation type="submission" date="2016-06" db="EMBL/GenBank/DDBJ databases">
        <title>Evolution of pathogenesis and genome organization in the Tremellales.</title>
        <authorList>
            <person name="Cuomo C."/>
            <person name="Litvintseva A."/>
            <person name="Heitman J."/>
            <person name="Chen Y."/>
            <person name="Sun S."/>
            <person name="Springer D."/>
            <person name="Dromer F."/>
            <person name="Young S."/>
            <person name="Zeng Q."/>
            <person name="Chapman S."/>
            <person name="Gujja S."/>
            <person name="Saif S."/>
            <person name="Birren B."/>
        </authorList>
    </citation>
    <scope>NUCLEOTIDE SEQUENCE [LARGE SCALE GENOMIC DNA]</scope>
    <source>
        <strain evidence="1 2">CBS 6039</strain>
    </source>
</reference>